<comment type="caution">
    <text evidence="2">The sequence shown here is derived from an EMBL/GenBank/DDBJ whole genome shotgun (WGS) entry which is preliminary data.</text>
</comment>
<protein>
    <submittedName>
        <fullName evidence="2">Uncharacterized protein</fullName>
    </submittedName>
</protein>
<feature type="compositionally biased region" description="Pro residues" evidence="1">
    <location>
        <begin position="160"/>
        <end position="174"/>
    </location>
</feature>
<name>A0A4R2Q3C0_9RHOB</name>
<sequence length="242" mass="25712">MNGRGAVEQDPAGFASLREATGGRGLTPPARFADATPRAPCDKARRRKRGQRPATIILPAGCRRCPARPLPSTAHRTPAPHSPAKLPTRRPHGRGRQPPAPVAPAQPGRNPKGRPDRRRTRDREPATSIPPARHLRSPARPLRLDSPQNTRPELPGKTADPPPPRPGAPAPGPGRPGAAGAKPEGTDRARNTGGAMPVRQSMRRRGPGPDTILRWASPAACRIGKASPALDGALRTAMERRS</sequence>
<proteinExistence type="predicted"/>
<gene>
    <name evidence="2" type="ORF">EV662_102430</name>
</gene>
<organism evidence="2 3">
    <name type="scientific">Rhodovulum marinum</name>
    <dbReference type="NCBI Taxonomy" id="320662"/>
    <lineage>
        <taxon>Bacteria</taxon>
        <taxon>Pseudomonadati</taxon>
        <taxon>Pseudomonadota</taxon>
        <taxon>Alphaproteobacteria</taxon>
        <taxon>Rhodobacterales</taxon>
        <taxon>Paracoccaceae</taxon>
        <taxon>Rhodovulum</taxon>
    </lineage>
</organism>
<evidence type="ECO:0000313" key="2">
    <source>
        <dbReference type="EMBL" id="TCP43233.1"/>
    </source>
</evidence>
<dbReference type="AlphaFoldDB" id="A0A4R2Q3C0"/>
<dbReference type="Proteomes" id="UP000294835">
    <property type="component" value="Unassembled WGS sequence"/>
</dbReference>
<feature type="region of interest" description="Disordered" evidence="1">
    <location>
        <begin position="1"/>
        <end position="213"/>
    </location>
</feature>
<reference evidence="2 3" key="1">
    <citation type="submission" date="2019-03" db="EMBL/GenBank/DDBJ databases">
        <title>Genomic Encyclopedia of Type Strains, Phase IV (KMG-IV): sequencing the most valuable type-strain genomes for metagenomic binning, comparative biology and taxonomic classification.</title>
        <authorList>
            <person name="Goeker M."/>
        </authorList>
    </citation>
    <scope>NUCLEOTIDE SEQUENCE [LARGE SCALE GENOMIC DNA]</scope>
    <source>
        <strain evidence="2 3">DSM 18063</strain>
    </source>
</reference>
<evidence type="ECO:0000313" key="3">
    <source>
        <dbReference type="Proteomes" id="UP000294835"/>
    </source>
</evidence>
<keyword evidence="3" id="KW-1185">Reference proteome</keyword>
<dbReference type="EMBL" id="SLXP01000002">
    <property type="protein sequence ID" value="TCP43233.1"/>
    <property type="molecule type" value="Genomic_DNA"/>
</dbReference>
<evidence type="ECO:0000256" key="1">
    <source>
        <dbReference type="SAM" id="MobiDB-lite"/>
    </source>
</evidence>
<accession>A0A4R2Q3C0</accession>